<organism evidence="1 2">
    <name type="scientific">Candidatus Kinetoplastidibacterium blastocrithidiae TCC012E</name>
    <dbReference type="NCBI Taxonomy" id="1208922"/>
    <lineage>
        <taxon>Bacteria</taxon>
        <taxon>Pseudomonadati</taxon>
        <taxon>Pseudomonadota</taxon>
        <taxon>Betaproteobacteria</taxon>
        <taxon>Candidatus Kinetoplastidibacterium</taxon>
    </lineage>
</organism>
<dbReference type="PATRIC" id="fig|1208922.3.peg.575"/>
<dbReference type="Proteomes" id="UP000011563">
    <property type="component" value="Chromosome"/>
</dbReference>
<evidence type="ECO:0000313" key="1">
    <source>
        <dbReference type="EMBL" id="AGF50010.1"/>
    </source>
</evidence>
<reference evidence="1 2" key="1">
    <citation type="journal article" date="2013" name="Genome Biol. Evol.">
        <title>Genome evolution and phylogenomic analysis of candidatus kinetoplastibacterium, the betaproteobacterial endosymbionts of strigomonas and angomonas.</title>
        <authorList>
            <person name="Alves J.M."/>
            <person name="Serrano M.G."/>
            <person name="Maia da Silva F."/>
            <person name="Voegtly L.J."/>
            <person name="Matveyev A.V."/>
            <person name="Teixeira M.M."/>
            <person name="Camargo E.P."/>
            <person name="Buck G.A."/>
        </authorList>
    </citation>
    <scope>NUCLEOTIDE SEQUENCE [LARGE SCALE GENOMIC DNA]</scope>
    <source>
        <strain evidence="1 2">TCC012E</strain>
    </source>
</reference>
<keyword evidence="2" id="KW-1185">Reference proteome</keyword>
<dbReference type="AlphaFoldDB" id="M1ME54"/>
<protein>
    <submittedName>
        <fullName evidence="1">Tol-pal/YbgF-like membrane protein</fullName>
    </submittedName>
</protein>
<sequence length="221" mass="25683">MIVTYSPNIRSLLIAFIMLVFITPVTTCAKNEPSASEINLQKQIDNIKKSELQLHNYIMNLQNEIYIIRDQIELISNSPLLNKQSFHTKTPQNDGRSLKEKELYDLCIKMFNDHKYIESKNHLANFIDVYNNSSLIPYAIFYYGKCNYKLGRFKESIDQLTIFIKEKSDNEHVPEAMLLIAENQIALNNISDATKTLRKILKNHKNSDIYGTAQKLFNMIK</sequence>
<dbReference type="SUPFAM" id="SSF48452">
    <property type="entry name" value="TPR-like"/>
    <property type="match status" value="1"/>
</dbReference>
<dbReference type="InterPro" id="IPR019734">
    <property type="entry name" value="TPR_rpt"/>
</dbReference>
<dbReference type="KEGG" id="kbt:BCUE_0008"/>
<proteinExistence type="predicted"/>
<dbReference type="HOGENOM" id="CLU_1248751_0_0_4"/>
<dbReference type="Gene3D" id="1.25.40.10">
    <property type="entry name" value="Tetratricopeptide repeat domain"/>
    <property type="match status" value="1"/>
</dbReference>
<accession>M1ME54</accession>
<dbReference type="InterPro" id="IPR011990">
    <property type="entry name" value="TPR-like_helical_dom_sf"/>
</dbReference>
<gene>
    <name evidence="1" type="ORF">BCUE_0008</name>
</gene>
<evidence type="ECO:0000313" key="2">
    <source>
        <dbReference type="Proteomes" id="UP000011563"/>
    </source>
</evidence>
<dbReference type="EMBL" id="CP003807">
    <property type="protein sequence ID" value="AGF50010.1"/>
    <property type="molecule type" value="Genomic_DNA"/>
</dbReference>
<dbReference type="Pfam" id="PF13174">
    <property type="entry name" value="TPR_6"/>
    <property type="match status" value="2"/>
</dbReference>
<name>M1ME54_9PROT</name>